<evidence type="ECO:0000313" key="6">
    <source>
        <dbReference type="EMBL" id="KAF0920975.1"/>
    </source>
</evidence>
<dbReference type="OrthoDB" id="422728at2759"/>
<dbReference type="PANTHER" id="PTHR12555">
    <property type="entry name" value="UBIQUITIN FUSION DEGRADATON PROTEIN 1"/>
    <property type="match status" value="1"/>
</dbReference>
<evidence type="ECO:0000256" key="3">
    <source>
        <dbReference type="SAM" id="MobiDB-lite"/>
    </source>
</evidence>
<dbReference type="InterPro" id="IPR004854">
    <property type="entry name" value="Ufd1-like"/>
</dbReference>
<dbReference type="PANTHER" id="PTHR12555:SF19">
    <property type="entry name" value="OS01G0144500 PROTEIN"/>
    <property type="match status" value="1"/>
</dbReference>
<dbReference type="Gene3D" id="2.40.40.50">
    <property type="entry name" value="Ubiquitin fusion degradation protein UFD1, N-terminal domain"/>
    <property type="match status" value="1"/>
</dbReference>
<evidence type="ECO:0000259" key="5">
    <source>
        <dbReference type="Pfam" id="PF24842"/>
    </source>
</evidence>
<protein>
    <submittedName>
        <fullName evidence="6">Uncharacterized protein</fullName>
    </submittedName>
</protein>
<dbReference type="EMBL" id="SPHZ02000005">
    <property type="protein sequence ID" value="KAF0920975.1"/>
    <property type="molecule type" value="Genomic_DNA"/>
</dbReference>
<dbReference type="AlphaFoldDB" id="A0A6G1E799"/>
<sequence>MDFEHYLDSQSAKFTQLYRCSPISLLKKENADDGGNRVIMPQSALDRLGYLHIEYPMQFQIQNASTLQTSHCGVLEFTADEGFIHIPAMMMEQLGLRQNDLVLLQNTSLPKATFVKLQPHTSDFLNVSDPSYLLEDNFRKYMCLTTGETITVAAGEKKYYLDVAETRPAAAVCTVETDCEVEFAQALDYGEPVEEMTAMQVEDDEPVRFTGAAMRMDGKPVEEEGKNMPAPLVPRPSPAAADERPKRALRFGSSAAAGSVKGEAAGEEDGGKRFTGKKYSLQD</sequence>
<dbReference type="GO" id="GO:0031593">
    <property type="term" value="F:polyubiquitin modification-dependent protein binding"/>
    <property type="evidence" value="ECO:0007669"/>
    <property type="project" value="TreeGrafter"/>
</dbReference>
<dbReference type="GO" id="GO:0036503">
    <property type="term" value="P:ERAD pathway"/>
    <property type="evidence" value="ECO:0007669"/>
    <property type="project" value="TreeGrafter"/>
</dbReference>
<reference evidence="6 7" key="1">
    <citation type="submission" date="2019-11" db="EMBL/GenBank/DDBJ databases">
        <title>Whole genome sequence of Oryza granulata.</title>
        <authorList>
            <person name="Li W."/>
        </authorList>
    </citation>
    <scope>NUCLEOTIDE SEQUENCE [LARGE SCALE GENOMIC DNA]</scope>
    <source>
        <strain evidence="7">cv. Menghai</strain>
        <tissue evidence="6">Leaf</tissue>
    </source>
</reference>
<dbReference type="InterPro" id="IPR055418">
    <property type="entry name" value="UFD1_N2"/>
</dbReference>
<gene>
    <name evidence="6" type="ORF">E2562_037890</name>
</gene>
<dbReference type="Pfam" id="PF24842">
    <property type="entry name" value="UFD1_N2"/>
    <property type="match status" value="1"/>
</dbReference>
<evidence type="ECO:0000313" key="7">
    <source>
        <dbReference type="Proteomes" id="UP000479710"/>
    </source>
</evidence>
<dbReference type="GO" id="GO:0034098">
    <property type="term" value="C:VCP-NPL4-UFD1 AAA ATPase complex"/>
    <property type="evidence" value="ECO:0007669"/>
    <property type="project" value="TreeGrafter"/>
</dbReference>
<dbReference type="Pfam" id="PF03152">
    <property type="entry name" value="UFD1_N1"/>
    <property type="match status" value="1"/>
</dbReference>
<proteinExistence type="inferred from homology"/>
<evidence type="ECO:0000256" key="2">
    <source>
        <dbReference type="ARBA" id="ARBA00022786"/>
    </source>
</evidence>
<comment type="caution">
    <text evidence="6">The sequence shown here is derived from an EMBL/GenBank/DDBJ whole genome shotgun (WGS) entry which is preliminary data.</text>
</comment>
<name>A0A6G1E799_9ORYZ</name>
<organism evidence="6 7">
    <name type="scientific">Oryza meyeriana var. granulata</name>
    <dbReference type="NCBI Taxonomy" id="110450"/>
    <lineage>
        <taxon>Eukaryota</taxon>
        <taxon>Viridiplantae</taxon>
        <taxon>Streptophyta</taxon>
        <taxon>Embryophyta</taxon>
        <taxon>Tracheophyta</taxon>
        <taxon>Spermatophyta</taxon>
        <taxon>Magnoliopsida</taxon>
        <taxon>Liliopsida</taxon>
        <taxon>Poales</taxon>
        <taxon>Poaceae</taxon>
        <taxon>BOP clade</taxon>
        <taxon>Oryzoideae</taxon>
        <taxon>Oryzeae</taxon>
        <taxon>Oryzinae</taxon>
        <taxon>Oryza</taxon>
        <taxon>Oryza meyeriana</taxon>
    </lineage>
</organism>
<dbReference type="Proteomes" id="UP000479710">
    <property type="component" value="Unassembled WGS sequence"/>
</dbReference>
<dbReference type="InterPro" id="IPR042299">
    <property type="entry name" value="Ufd1-like_Nn"/>
</dbReference>
<evidence type="ECO:0000256" key="1">
    <source>
        <dbReference type="ARBA" id="ARBA00006043"/>
    </source>
</evidence>
<feature type="domain" description="Ubiquitin fusion degradation protein UFD1 N-terminal subdomain 2" evidence="5">
    <location>
        <begin position="111"/>
        <end position="185"/>
    </location>
</feature>
<accession>A0A6G1E799</accession>
<evidence type="ECO:0000259" key="4">
    <source>
        <dbReference type="Pfam" id="PF03152"/>
    </source>
</evidence>
<dbReference type="GO" id="GO:0006511">
    <property type="term" value="P:ubiquitin-dependent protein catabolic process"/>
    <property type="evidence" value="ECO:0007669"/>
    <property type="project" value="InterPro"/>
</dbReference>
<feature type="domain" description="Ubiquitin fusion degradation protein UFD1 N-terminal subdomain 1" evidence="4">
    <location>
        <begin position="14"/>
        <end position="110"/>
    </location>
</feature>
<comment type="similarity">
    <text evidence="1">Belongs to the UFD1 family.</text>
</comment>
<keyword evidence="7" id="KW-1185">Reference proteome</keyword>
<dbReference type="InterPro" id="IPR055417">
    <property type="entry name" value="UFD1_N1"/>
</dbReference>
<dbReference type="Gene3D" id="3.10.330.10">
    <property type="match status" value="1"/>
</dbReference>
<feature type="region of interest" description="Disordered" evidence="3">
    <location>
        <begin position="220"/>
        <end position="283"/>
    </location>
</feature>
<keyword evidence="2" id="KW-0833">Ubl conjugation pathway</keyword>